<organism evidence="3 4">
    <name type="scientific">Candidatus Syntrophocurvum alkaliphilum</name>
    <dbReference type="NCBI Taxonomy" id="2293317"/>
    <lineage>
        <taxon>Bacteria</taxon>
        <taxon>Bacillati</taxon>
        <taxon>Bacillota</taxon>
        <taxon>Clostridia</taxon>
        <taxon>Eubacteriales</taxon>
        <taxon>Syntrophomonadaceae</taxon>
        <taxon>Candidatus Syntrophocurvum</taxon>
    </lineage>
</organism>
<dbReference type="Pfam" id="PF14317">
    <property type="entry name" value="YcxB"/>
    <property type="match status" value="1"/>
</dbReference>
<feature type="domain" description="YcxB-like C-terminal" evidence="2">
    <location>
        <begin position="64"/>
        <end position="125"/>
    </location>
</feature>
<dbReference type="KEGG" id="salq:SYNTR_0659"/>
<dbReference type="AlphaFoldDB" id="A0A6I6DF20"/>
<proteinExistence type="predicted"/>
<sequence length="133" mass="15652">MFYTLFVTIIPPFSFSVSSALTISLIGAVIFYIMGFIMLNCFINKEYYSDKLIQQEFKCIINNEGIEQINTRNSKSKSFSTWDDFVSAQEYKDVFFLFVSRRNAVIIPKRFFYSNEDIKTFKAFINKYIIKSL</sequence>
<gene>
    <name evidence="3" type="ORF">SYNTR_0659</name>
</gene>
<keyword evidence="1" id="KW-0812">Transmembrane</keyword>
<keyword evidence="4" id="KW-1185">Reference proteome</keyword>
<evidence type="ECO:0000313" key="3">
    <source>
        <dbReference type="EMBL" id="QGT99252.1"/>
    </source>
</evidence>
<evidence type="ECO:0000259" key="2">
    <source>
        <dbReference type="Pfam" id="PF14317"/>
    </source>
</evidence>
<feature type="transmembrane region" description="Helical" evidence="1">
    <location>
        <begin position="20"/>
        <end position="43"/>
    </location>
</feature>
<protein>
    <recommendedName>
        <fullName evidence="2">YcxB-like C-terminal domain-containing protein</fullName>
    </recommendedName>
</protein>
<keyword evidence="1" id="KW-1133">Transmembrane helix</keyword>
<keyword evidence="1" id="KW-0472">Membrane</keyword>
<dbReference type="InterPro" id="IPR025588">
    <property type="entry name" value="YcxB-like_C"/>
</dbReference>
<reference evidence="4" key="1">
    <citation type="journal article" date="2019" name="Microbiology">
        <title>Complete Genome Sequence of an Uncultured Bacterium of the Candidate Phylum Bipolaricaulota.</title>
        <authorList>
            <person name="Kadnikov V.V."/>
            <person name="Mardanov A.V."/>
            <person name="Beletsky A.V."/>
            <person name="Frank Y.A."/>
            <person name="Karnachuk O.V."/>
            <person name="Ravin N.V."/>
        </authorList>
    </citation>
    <scope>NUCLEOTIDE SEQUENCE [LARGE SCALE GENOMIC DNA]</scope>
</reference>
<evidence type="ECO:0000313" key="4">
    <source>
        <dbReference type="Proteomes" id="UP000426444"/>
    </source>
</evidence>
<dbReference type="Proteomes" id="UP000426444">
    <property type="component" value="Chromosome"/>
</dbReference>
<accession>A0A6I6DF20</accession>
<dbReference type="EMBL" id="CP046457">
    <property type="protein sequence ID" value="QGT99252.1"/>
    <property type="molecule type" value="Genomic_DNA"/>
</dbReference>
<evidence type="ECO:0000256" key="1">
    <source>
        <dbReference type="SAM" id="Phobius"/>
    </source>
</evidence>
<name>A0A6I6DF20_9FIRM</name>